<accession>A0ABX0B557</accession>
<gene>
    <name evidence="6" type="ORF">GPY42_11945</name>
</gene>
<reference evidence="6 7" key="1">
    <citation type="submission" date="2019-12" db="EMBL/GenBank/DDBJ databases">
        <title>Engineering Photorhabdus to improve their lethality against agricultural pests.</title>
        <authorList>
            <person name="Machado R.A.R."/>
        </authorList>
    </citation>
    <scope>NUCLEOTIDE SEQUENCE [LARGE SCALE GENOMIC DNA]</scope>
    <source>
        <strain evidence="6 7">M-HU2</strain>
    </source>
</reference>
<evidence type="ECO:0000313" key="7">
    <source>
        <dbReference type="Proteomes" id="UP000470051"/>
    </source>
</evidence>
<keyword evidence="1" id="KW-0929">Antimicrobial</keyword>
<evidence type="ECO:0000256" key="3">
    <source>
        <dbReference type="ARBA" id="ARBA00023048"/>
    </source>
</evidence>
<dbReference type="RefSeq" id="WP_113042288.1">
    <property type="nucleotide sequence ID" value="NZ_CAWPKC010000015.1"/>
</dbReference>
<dbReference type="InterPro" id="IPR016128">
    <property type="entry name" value="Pyosin/cloacin_T_dom"/>
</dbReference>
<proteinExistence type="predicted"/>
<dbReference type="Pfam" id="PF06958">
    <property type="entry name" value="Pyocin_S"/>
    <property type="match status" value="1"/>
</dbReference>
<dbReference type="Pfam" id="PF05488">
    <property type="entry name" value="PAAR_motif"/>
    <property type="match status" value="1"/>
</dbReference>
<evidence type="ECO:0000256" key="1">
    <source>
        <dbReference type="ARBA" id="ARBA00022529"/>
    </source>
</evidence>
<sequence>MAIGYFLLVGDKTTCGGQIITGDHTMTFNGRATAREGDKVTCGKHPGSYTIVGGVSDVFDMGRKLAGTLDSVSTCPCRASFINSEMDSYEKQEQPNNRATAPVNMAAQNFSSPVEEARNVQPAPPVTKEPPIPVFAKSCLRGKGCTDAGTEAEPADNFGRMAIYQVPSSPTPVTPQKPEPPLQGKKQPPEPDKPQDKKLPWYKRWFRSGEDKAEVAATAVAATARSAVAEGETLVMRYIGGGAISAGRWLAAPNPVTVGLMGLFYSPKLNEGEEDYLDPYRLRQIAEQYGKAPTRVRFRWIRDEKSGRMTVQGYHVSPEGGLDKVPVRMMTLNRTTGNYEFWEPGEYRPIILWTPNEQEFKVPAHTGNEEQPFIPSQITVLPIPDKVGSDIESLPMPEEKDFRDYILILPVPNMPPVYVYLSKPPVKPLEVGEYQDLAGRSRNDGLDIDHIPSKAALKLFLKNKLGKAATDKDIDKILNSGVSIAIPHRVHRGYSETYKGRNTKAKQVKDASDIRVAVDSNFDAQVPGLREEGYTDDQLNKAREELHQLNKEQGWYK</sequence>
<evidence type="ECO:0000256" key="4">
    <source>
        <dbReference type="SAM" id="MobiDB-lite"/>
    </source>
</evidence>
<dbReference type="EMBL" id="WSFE01000015">
    <property type="protein sequence ID" value="NDL25859.1"/>
    <property type="molecule type" value="Genomic_DNA"/>
</dbReference>
<protein>
    <submittedName>
        <fullName evidence="6">Killer protein of pyocin s3</fullName>
    </submittedName>
</protein>
<feature type="compositionally biased region" description="Basic and acidic residues" evidence="4">
    <location>
        <begin position="187"/>
        <end position="199"/>
    </location>
</feature>
<keyword evidence="2" id="KW-0044">Antibiotic</keyword>
<dbReference type="InterPro" id="IPR008727">
    <property type="entry name" value="PAAR_motif"/>
</dbReference>
<dbReference type="Gene3D" id="2.60.200.60">
    <property type="match status" value="1"/>
</dbReference>
<feature type="compositionally biased region" description="Pro residues" evidence="4">
    <location>
        <begin position="169"/>
        <end position="181"/>
    </location>
</feature>
<organism evidence="6 7">
    <name type="scientific">Photorhabdus kayaii</name>
    <dbReference type="NCBI Taxonomy" id="230088"/>
    <lineage>
        <taxon>Bacteria</taxon>
        <taxon>Pseudomonadati</taxon>
        <taxon>Pseudomonadota</taxon>
        <taxon>Gammaproteobacteria</taxon>
        <taxon>Enterobacterales</taxon>
        <taxon>Morganellaceae</taxon>
        <taxon>Photorhabdus</taxon>
    </lineage>
</organism>
<dbReference type="SUPFAM" id="SSF69369">
    <property type="entry name" value="Cloacin translocation domain"/>
    <property type="match status" value="1"/>
</dbReference>
<dbReference type="Proteomes" id="UP000470051">
    <property type="component" value="Unassembled WGS sequence"/>
</dbReference>
<dbReference type="CDD" id="cd14744">
    <property type="entry name" value="PAAR_CT_2"/>
    <property type="match status" value="1"/>
</dbReference>
<keyword evidence="7" id="KW-1185">Reference proteome</keyword>
<feature type="domain" description="Pyosin/cloacin translocation" evidence="5">
    <location>
        <begin position="282"/>
        <end position="420"/>
    </location>
</feature>
<feature type="region of interest" description="Disordered" evidence="4">
    <location>
        <begin position="165"/>
        <end position="200"/>
    </location>
</feature>
<evidence type="ECO:0000259" key="5">
    <source>
        <dbReference type="Pfam" id="PF06958"/>
    </source>
</evidence>
<evidence type="ECO:0000256" key="2">
    <source>
        <dbReference type="ARBA" id="ARBA00023022"/>
    </source>
</evidence>
<evidence type="ECO:0000313" key="6">
    <source>
        <dbReference type="EMBL" id="NDL25859.1"/>
    </source>
</evidence>
<keyword evidence="3" id="KW-0078">Bacteriocin</keyword>
<comment type="caution">
    <text evidence="6">The sequence shown here is derived from an EMBL/GenBank/DDBJ whole genome shotgun (WGS) entry which is preliminary data.</text>
</comment>
<name>A0ABX0B557_9GAMM</name>
<dbReference type="InterPro" id="IPR036302">
    <property type="entry name" value="Pyosin/cloacin_T_dom_sf"/>
</dbReference>